<reference evidence="2 3" key="1">
    <citation type="journal article" date="2023" name="Commun. Biol.">
        <title>Genome analysis of Parmales, the sister group of diatoms, reveals the evolutionary specialization of diatoms from phago-mixotrophs to photoautotrophs.</title>
        <authorList>
            <person name="Ban H."/>
            <person name="Sato S."/>
            <person name="Yoshikawa S."/>
            <person name="Yamada K."/>
            <person name="Nakamura Y."/>
            <person name="Ichinomiya M."/>
            <person name="Sato N."/>
            <person name="Blanc-Mathieu R."/>
            <person name="Endo H."/>
            <person name="Kuwata A."/>
            <person name="Ogata H."/>
        </authorList>
    </citation>
    <scope>NUCLEOTIDE SEQUENCE [LARGE SCALE GENOMIC DNA]</scope>
</reference>
<dbReference type="InterPro" id="IPR007848">
    <property type="entry name" value="Small_mtfrase_dom"/>
</dbReference>
<dbReference type="PANTHER" id="PTHR18895">
    <property type="entry name" value="HEMK METHYLTRANSFERASE"/>
    <property type="match status" value="1"/>
</dbReference>
<dbReference type="EMBL" id="BRYB01001176">
    <property type="protein sequence ID" value="GMI19735.1"/>
    <property type="molecule type" value="Genomic_DNA"/>
</dbReference>
<name>A0ABQ6M595_9STRA</name>
<evidence type="ECO:0000313" key="3">
    <source>
        <dbReference type="Proteomes" id="UP001165060"/>
    </source>
</evidence>
<feature type="domain" description="Methyltransferase small" evidence="1">
    <location>
        <begin position="153"/>
        <end position="241"/>
    </location>
</feature>
<organism evidence="2 3">
    <name type="scientific">Tetraparma gracilis</name>
    <dbReference type="NCBI Taxonomy" id="2962635"/>
    <lineage>
        <taxon>Eukaryota</taxon>
        <taxon>Sar</taxon>
        <taxon>Stramenopiles</taxon>
        <taxon>Ochrophyta</taxon>
        <taxon>Bolidophyceae</taxon>
        <taxon>Parmales</taxon>
        <taxon>Triparmaceae</taxon>
        <taxon>Tetraparma</taxon>
    </lineage>
</organism>
<keyword evidence="3" id="KW-1185">Reference proteome</keyword>
<sequence>MHRAAALPLPTPPELAALRTALVACSYTTGAVNDLLAIPEPLRQALAPCVLDVPAPPPPSPPTSPLAAVVELFLLGVSVPTDAVEALAPTACAPLLFADSPTTTRARVRITPVTAAEATLHIITDWPAAFFEANRLSSGDELVMYLSPCSLSLLPHLCLLPRPRTALDLCCGSGVLGVFLSTLYPSVHLTALDVSPRALLFTEANLLLNGCRAADSLVCSRLEDYQQKSPVDVLLANPPFVLAPAVARQPLYTSPGNEGVLVSDSLAGGWWEVVEKVL</sequence>
<dbReference type="InterPro" id="IPR029063">
    <property type="entry name" value="SAM-dependent_MTases_sf"/>
</dbReference>
<proteinExistence type="predicted"/>
<dbReference type="InterPro" id="IPR002052">
    <property type="entry name" value="DNA_methylase_N6_adenine_CS"/>
</dbReference>
<dbReference type="Proteomes" id="UP001165060">
    <property type="component" value="Unassembled WGS sequence"/>
</dbReference>
<comment type="caution">
    <text evidence="2">The sequence shown here is derived from an EMBL/GenBank/DDBJ whole genome shotgun (WGS) entry which is preliminary data.</text>
</comment>
<dbReference type="Pfam" id="PF05175">
    <property type="entry name" value="MTS"/>
    <property type="match status" value="1"/>
</dbReference>
<evidence type="ECO:0000259" key="1">
    <source>
        <dbReference type="Pfam" id="PF05175"/>
    </source>
</evidence>
<dbReference type="SUPFAM" id="SSF53335">
    <property type="entry name" value="S-adenosyl-L-methionine-dependent methyltransferases"/>
    <property type="match status" value="1"/>
</dbReference>
<dbReference type="CDD" id="cd02440">
    <property type="entry name" value="AdoMet_MTases"/>
    <property type="match status" value="1"/>
</dbReference>
<dbReference type="InterPro" id="IPR050320">
    <property type="entry name" value="N5-glutamine_MTase"/>
</dbReference>
<dbReference type="PANTHER" id="PTHR18895:SF74">
    <property type="entry name" value="MTRF1L RELEASE FACTOR GLUTAMINE METHYLTRANSFERASE"/>
    <property type="match status" value="1"/>
</dbReference>
<dbReference type="PROSITE" id="PS00092">
    <property type="entry name" value="N6_MTASE"/>
    <property type="match status" value="1"/>
</dbReference>
<dbReference type="Gene3D" id="3.40.50.150">
    <property type="entry name" value="Vaccinia Virus protein VP39"/>
    <property type="match status" value="1"/>
</dbReference>
<protein>
    <recommendedName>
        <fullName evidence="1">Methyltransferase small domain-containing protein</fullName>
    </recommendedName>
</protein>
<gene>
    <name evidence="2" type="ORF">TeGR_g2803</name>
</gene>
<accession>A0ABQ6M595</accession>
<evidence type="ECO:0000313" key="2">
    <source>
        <dbReference type="EMBL" id="GMI19735.1"/>
    </source>
</evidence>